<feature type="domain" description="Glycosyltransferase subfamily 4-like N-terminal" evidence="2">
    <location>
        <begin position="27"/>
        <end position="174"/>
    </location>
</feature>
<accession>A0A923LMZ5</accession>
<dbReference type="Gene3D" id="3.40.50.2000">
    <property type="entry name" value="Glycogen Phosphorylase B"/>
    <property type="match status" value="2"/>
</dbReference>
<feature type="domain" description="Glycosyl transferase family 1" evidence="1">
    <location>
        <begin position="198"/>
        <end position="362"/>
    </location>
</feature>
<dbReference type="Pfam" id="PF00534">
    <property type="entry name" value="Glycos_transf_1"/>
    <property type="match status" value="1"/>
</dbReference>
<dbReference type="PANTHER" id="PTHR45947">
    <property type="entry name" value="SULFOQUINOVOSYL TRANSFERASE SQD2"/>
    <property type="match status" value="1"/>
</dbReference>
<organism evidence="3 4">
    <name type="scientific">Roseburia zhanii</name>
    <dbReference type="NCBI Taxonomy" id="2763064"/>
    <lineage>
        <taxon>Bacteria</taxon>
        <taxon>Bacillati</taxon>
        <taxon>Bacillota</taxon>
        <taxon>Clostridia</taxon>
        <taxon>Lachnospirales</taxon>
        <taxon>Lachnospiraceae</taxon>
        <taxon>Roseburia</taxon>
    </lineage>
</organism>
<proteinExistence type="predicted"/>
<dbReference type="RefSeq" id="WP_186865853.1">
    <property type="nucleotide sequence ID" value="NZ_JACOPH010000001.1"/>
</dbReference>
<evidence type="ECO:0000313" key="3">
    <source>
        <dbReference type="EMBL" id="MBC5712801.1"/>
    </source>
</evidence>
<gene>
    <name evidence="3" type="ORF">H8S17_01020</name>
</gene>
<name>A0A923LMZ5_9FIRM</name>
<protein>
    <submittedName>
        <fullName evidence="3">Glycosyltransferase family 4 protein</fullName>
    </submittedName>
</protein>
<dbReference type="Proteomes" id="UP000606720">
    <property type="component" value="Unassembled WGS sequence"/>
</dbReference>
<evidence type="ECO:0000259" key="2">
    <source>
        <dbReference type="Pfam" id="PF13439"/>
    </source>
</evidence>
<evidence type="ECO:0000313" key="4">
    <source>
        <dbReference type="Proteomes" id="UP000606720"/>
    </source>
</evidence>
<dbReference type="InterPro" id="IPR028098">
    <property type="entry name" value="Glyco_trans_4-like_N"/>
</dbReference>
<dbReference type="EMBL" id="JACOPH010000001">
    <property type="protein sequence ID" value="MBC5712801.1"/>
    <property type="molecule type" value="Genomic_DNA"/>
</dbReference>
<dbReference type="PANTHER" id="PTHR45947:SF3">
    <property type="entry name" value="SULFOQUINOVOSYL TRANSFERASE SQD2"/>
    <property type="match status" value="1"/>
</dbReference>
<dbReference type="SUPFAM" id="SSF53756">
    <property type="entry name" value="UDP-Glycosyltransferase/glycogen phosphorylase"/>
    <property type="match status" value="1"/>
</dbReference>
<dbReference type="AlphaFoldDB" id="A0A923LMZ5"/>
<sequence>MKQKKALMTASVASMIDLFNMDNIHILQELGYEVHVAANFEFGSITSKERVSRFRNELEAAGIRTFHIEIPRSITHIKDICSSYQKMKKLCEQERYDLIHTQSPIGGVVARLAAKKMRKHGTKVIYVAHGFHFYAGAPKKNWVMFYPVEKMLSRYTDVLITINQEDYQRAKKFYAKEVYYVPGIGIDIHKYETSEADRQSVRNTFGFTEDDFVIMSVGQLSKRKNQETVIRAMAEIPDKKVKYLIVGLGEKEDSDRQLIDQLDLKTRVVLAGYREDIKELLHAADAFVFPSLQEGLPVALMEAMAAGLPSVSSRIRGNVDLISDGTEGMLVEPMGIKGYAQAVMELERESSVREKLIVNSKRKIQQFSIEYVHEKMKQIYLTIGKN</sequence>
<reference evidence="3" key="1">
    <citation type="submission" date="2020-08" db="EMBL/GenBank/DDBJ databases">
        <title>Genome public.</title>
        <authorList>
            <person name="Liu C."/>
            <person name="Sun Q."/>
        </authorList>
    </citation>
    <scope>NUCLEOTIDE SEQUENCE</scope>
    <source>
        <strain evidence="3">BX1005</strain>
    </source>
</reference>
<keyword evidence="4" id="KW-1185">Reference proteome</keyword>
<dbReference type="InterPro" id="IPR001296">
    <property type="entry name" value="Glyco_trans_1"/>
</dbReference>
<comment type="caution">
    <text evidence="3">The sequence shown here is derived from an EMBL/GenBank/DDBJ whole genome shotgun (WGS) entry which is preliminary data.</text>
</comment>
<evidence type="ECO:0000259" key="1">
    <source>
        <dbReference type="Pfam" id="PF00534"/>
    </source>
</evidence>
<dbReference type="InterPro" id="IPR050194">
    <property type="entry name" value="Glycosyltransferase_grp1"/>
</dbReference>
<dbReference type="GO" id="GO:0016757">
    <property type="term" value="F:glycosyltransferase activity"/>
    <property type="evidence" value="ECO:0007669"/>
    <property type="project" value="InterPro"/>
</dbReference>
<dbReference type="Pfam" id="PF13439">
    <property type="entry name" value="Glyco_transf_4"/>
    <property type="match status" value="1"/>
</dbReference>
<dbReference type="CDD" id="cd03808">
    <property type="entry name" value="GT4_CapM-like"/>
    <property type="match status" value="1"/>
</dbReference>